<feature type="compositionally biased region" description="Basic and acidic residues" evidence="2">
    <location>
        <begin position="15"/>
        <end position="36"/>
    </location>
</feature>
<evidence type="ECO:0000256" key="2">
    <source>
        <dbReference type="SAM" id="MobiDB-lite"/>
    </source>
</evidence>
<dbReference type="EMBL" id="VDFO01000045">
    <property type="protein sequence ID" value="MQS98313.1"/>
    <property type="molecule type" value="Genomic_DNA"/>
</dbReference>
<keyword evidence="5" id="KW-1185">Reference proteome</keyword>
<evidence type="ECO:0000313" key="5">
    <source>
        <dbReference type="Proteomes" id="UP000371423"/>
    </source>
</evidence>
<name>A0A5P0ZYZ2_9LACO</name>
<evidence type="ECO:0000313" key="4">
    <source>
        <dbReference type="EMBL" id="MQS98313.1"/>
    </source>
</evidence>
<gene>
    <name evidence="4" type="ORF">FHL05_10640</name>
</gene>
<dbReference type="Pfam" id="PF05065">
    <property type="entry name" value="Phage_capsid"/>
    <property type="match status" value="1"/>
</dbReference>
<dbReference type="Gene3D" id="3.30.2400.10">
    <property type="entry name" value="Major capsid protein gp5"/>
    <property type="match status" value="1"/>
</dbReference>
<dbReference type="NCBIfam" id="TIGR01554">
    <property type="entry name" value="major_cap_HK97"/>
    <property type="match status" value="1"/>
</dbReference>
<feature type="region of interest" description="Disordered" evidence="2">
    <location>
        <begin position="15"/>
        <end position="91"/>
    </location>
</feature>
<proteinExistence type="predicted"/>
<organism evidence="4 5">
    <name type="scientific">Companilactobacillus halodurans</name>
    <dbReference type="NCBI Taxonomy" id="2584183"/>
    <lineage>
        <taxon>Bacteria</taxon>
        <taxon>Bacillati</taxon>
        <taxon>Bacillota</taxon>
        <taxon>Bacilli</taxon>
        <taxon>Lactobacillales</taxon>
        <taxon>Lactobacillaceae</taxon>
        <taxon>Companilactobacillus</taxon>
    </lineage>
</organism>
<dbReference type="InterPro" id="IPR024455">
    <property type="entry name" value="Phage_capsid"/>
</dbReference>
<dbReference type="OrthoDB" id="85826at2"/>
<comment type="subcellular location">
    <subcellularLocation>
        <location evidence="1">Virion</location>
    </subcellularLocation>
</comment>
<dbReference type="InterPro" id="IPR054612">
    <property type="entry name" value="Phage_capsid-like_C"/>
</dbReference>
<accession>A0A5P0ZYZ2</accession>
<feature type="compositionally biased region" description="Basic and acidic residues" evidence="2">
    <location>
        <begin position="49"/>
        <end position="67"/>
    </location>
</feature>
<dbReference type="SUPFAM" id="SSF56563">
    <property type="entry name" value="Major capsid protein gp5"/>
    <property type="match status" value="1"/>
</dbReference>
<dbReference type="RefSeq" id="WP_153522643.1">
    <property type="nucleotide sequence ID" value="NZ_VDFO01000045.1"/>
</dbReference>
<dbReference type="Gene3D" id="3.30.2320.10">
    <property type="entry name" value="hypothetical protein PF0899 domain"/>
    <property type="match status" value="1"/>
</dbReference>
<evidence type="ECO:0000259" key="3">
    <source>
        <dbReference type="Pfam" id="PF05065"/>
    </source>
</evidence>
<dbReference type="AlphaFoldDB" id="A0A5P0ZYZ2"/>
<dbReference type="Proteomes" id="UP000371423">
    <property type="component" value="Unassembled WGS sequence"/>
</dbReference>
<sequence>MLTEIIKELRKKIADQEETRSKKAEETRSILENKESTDEEIASANKAASEVRKMDDQIKADKEKLRNYEATAKTPDNHKEPEGRKMSAEDEEKRSLNEFLHSKGETRDGITSTNVGATIPESIVYSPENEVKSATDLSQLVQHFTATTASGEYPILKRATATLNTVEELAKNPELAKPDFENISWKINTYRGAIPISNESIQDSAVDLTGLVSRNAQEQKINTTNVAISTILKSFEAKTVAGESVDGIKHILNVDLDPAYNKVIVASQSFYNYLDTLKDKNGQYLLHQPIADGSPVTLLGVPVTVVEDTALGKDGESHAWIGDLKRAVVMADRLDIQVRWVDNDIYGQYLQAVTRFCVVKADKNAGYFLTQTDAAKAPGK</sequence>
<evidence type="ECO:0000256" key="1">
    <source>
        <dbReference type="ARBA" id="ARBA00004328"/>
    </source>
</evidence>
<feature type="compositionally biased region" description="Basic and acidic residues" evidence="2">
    <location>
        <begin position="75"/>
        <end position="91"/>
    </location>
</feature>
<comment type="caution">
    <text evidence="4">The sequence shown here is derived from an EMBL/GenBank/DDBJ whole genome shotgun (WGS) entry which is preliminary data.</text>
</comment>
<reference evidence="4 5" key="1">
    <citation type="journal article" date="2019" name="Syst. Appl. Microbiol.">
        <title>Polyphasic characterization of two novel Lactobacillus spp. isolated from blown salami packages: Description of Lactobacillus halodurans sp. nov. and Lactobacillus salsicarnum sp. nov.</title>
        <authorList>
            <person name="Schuster J.A."/>
            <person name="Klingl A."/>
            <person name="Vogel R.F."/>
            <person name="Ehrmann M.A."/>
        </authorList>
    </citation>
    <scope>NUCLEOTIDE SEQUENCE [LARGE SCALE GENOMIC DNA]</scope>
    <source>
        <strain evidence="4 5">TMW 1.1920</strain>
    </source>
</reference>
<feature type="domain" description="Phage capsid-like C-terminal" evidence="3">
    <location>
        <begin position="128"/>
        <end position="376"/>
    </location>
</feature>
<protein>
    <submittedName>
        <fullName evidence="4">Phage major capsid protein</fullName>
    </submittedName>
</protein>